<evidence type="ECO:0000256" key="2">
    <source>
        <dbReference type="ARBA" id="ARBA00022801"/>
    </source>
</evidence>
<dbReference type="PROSITE" id="PS00122">
    <property type="entry name" value="CARBOXYLESTERASE_B_1"/>
    <property type="match status" value="1"/>
</dbReference>
<dbReference type="InterPro" id="IPR029058">
    <property type="entry name" value="AB_hydrolase_fold"/>
</dbReference>
<protein>
    <recommendedName>
        <fullName evidence="3">Carboxylic ester hydrolase</fullName>
        <ecNumber evidence="3">3.1.1.-</ecNumber>
    </recommendedName>
</protein>
<evidence type="ECO:0000313" key="6">
    <source>
        <dbReference type="Proteomes" id="UP000016924"/>
    </source>
</evidence>
<dbReference type="eggNOG" id="KOG1516">
    <property type="taxonomic scope" value="Eukaryota"/>
</dbReference>
<dbReference type="OMA" id="RIMLGEC"/>
<dbReference type="Pfam" id="PF00135">
    <property type="entry name" value="COesterase"/>
    <property type="match status" value="1"/>
</dbReference>
<keyword evidence="6" id="KW-1185">Reference proteome</keyword>
<dbReference type="OrthoDB" id="6846267at2759"/>
<dbReference type="GeneID" id="19904238"/>
<gene>
    <name evidence="5" type="ORF">W97_06927</name>
</gene>
<dbReference type="Gene3D" id="3.40.50.1820">
    <property type="entry name" value="alpha/beta hydrolase"/>
    <property type="match status" value="1"/>
</dbReference>
<dbReference type="GO" id="GO:0016787">
    <property type="term" value="F:hydrolase activity"/>
    <property type="evidence" value="ECO:0007669"/>
    <property type="project" value="UniProtKB-KW"/>
</dbReference>
<evidence type="ECO:0000313" key="5">
    <source>
        <dbReference type="EMBL" id="EON67559.1"/>
    </source>
</evidence>
<comment type="similarity">
    <text evidence="1 3">Belongs to the type-B carboxylesterase/lipase family.</text>
</comment>
<feature type="domain" description="Carboxylesterase type B" evidence="4">
    <location>
        <begin position="14"/>
        <end position="487"/>
    </location>
</feature>
<dbReference type="RefSeq" id="XP_007782876.1">
    <property type="nucleotide sequence ID" value="XM_007784686.1"/>
</dbReference>
<evidence type="ECO:0000256" key="3">
    <source>
        <dbReference type="RuleBase" id="RU361235"/>
    </source>
</evidence>
<name>R7Z0J2_CONA1</name>
<dbReference type="ESTHER" id="cona1-r7z0j2">
    <property type="family name" value="Fungal_carboxylesterase_lipase"/>
</dbReference>
<evidence type="ECO:0000256" key="1">
    <source>
        <dbReference type="ARBA" id="ARBA00005964"/>
    </source>
</evidence>
<dbReference type="PANTHER" id="PTHR43142:SF4">
    <property type="entry name" value="CARBOXYLIC ESTER HYDROLASE"/>
    <property type="match status" value="1"/>
</dbReference>
<dbReference type="EMBL" id="JH767588">
    <property type="protein sequence ID" value="EON67559.1"/>
    <property type="molecule type" value="Genomic_DNA"/>
</dbReference>
<organism evidence="5 6">
    <name type="scientific">Coniosporium apollinis (strain CBS 100218)</name>
    <name type="common">Rock-inhabiting black yeast</name>
    <dbReference type="NCBI Taxonomy" id="1168221"/>
    <lineage>
        <taxon>Eukaryota</taxon>
        <taxon>Fungi</taxon>
        <taxon>Dikarya</taxon>
        <taxon>Ascomycota</taxon>
        <taxon>Pezizomycotina</taxon>
        <taxon>Dothideomycetes</taxon>
        <taxon>Dothideomycetes incertae sedis</taxon>
        <taxon>Coniosporium</taxon>
    </lineage>
</organism>
<accession>R7Z0J2</accession>
<dbReference type="PANTHER" id="PTHR43142">
    <property type="entry name" value="CARBOXYLIC ESTER HYDROLASE"/>
    <property type="match status" value="1"/>
</dbReference>
<sequence>MTKVTEPFFLDLDYRGHIEGLTIKDKSTGEPLCHYFGGIPYALPPLGPFRWRKPRSLPPCYRYGTRASPGIYTTAAGLCPQPGFGKKLNTKAWDEDCLQCNVWLPAGKASEKGWPVFFYIHGGFLQFGSPNGMDPSALLSETDCKCIIVMPAYRLNVFGFLASRELQQEAGHEAYAGNLGFWDQRLALEWTYKNISYFGGDASNITVGGYSAGAHSAFHQLAHELYYPSQPPIIRHVIMWSNGPGLQPKSLQEVQNQFDELLQHLHIPLTLPSSEKLSRLRTLPAKSLIAATLKMTHHQFRAVTDNSFVRASLFTDIDSGAFAARMRDRGIKLMLGECADEHFVYGAWRPPVQNTLAGLHTRLLADYPHAAVDALLKHYFPTGTLPPGWKDWRDAFGRVYADTQIHTLQRGFVAALARGGVGELVYRYRIEWRAGCVDGMAPREWGVTHGTDLAGWFWGNGIGGGLMKEEKRVVEVAFVGPLGQFARGEEMEWGTKSIRDVRRLRSDGVVDVWVDERWDEGIQVWEDLKAVGSTAASPAAKL</sequence>
<keyword evidence="2 3" id="KW-0378">Hydrolase</keyword>
<evidence type="ECO:0000259" key="4">
    <source>
        <dbReference type="Pfam" id="PF00135"/>
    </source>
</evidence>
<dbReference type="SUPFAM" id="SSF53474">
    <property type="entry name" value="alpha/beta-Hydrolases"/>
    <property type="match status" value="1"/>
</dbReference>
<reference evidence="6" key="1">
    <citation type="submission" date="2012-06" db="EMBL/GenBank/DDBJ databases">
        <title>The genome sequence of Coniosporium apollinis CBS 100218.</title>
        <authorList>
            <consortium name="The Broad Institute Genome Sequencing Platform"/>
            <person name="Cuomo C."/>
            <person name="Gorbushina A."/>
            <person name="Noack S."/>
            <person name="Walker B."/>
            <person name="Young S.K."/>
            <person name="Zeng Q."/>
            <person name="Gargeya S."/>
            <person name="Fitzgerald M."/>
            <person name="Haas B."/>
            <person name="Abouelleil A."/>
            <person name="Alvarado L."/>
            <person name="Arachchi H.M."/>
            <person name="Berlin A.M."/>
            <person name="Chapman S.B."/>
            <person name="Goldberg J."/>
            <person name="Griggs A."/>
            <person name="Gujja S."/>
            <person name="Hansen M."/>
            <person name="Howarth C."/>
            <person name="Imamovic A."/>
            <person name="Larimer J."/>
            <person name="McCowan C."/>
            <person name="Montmayeur A."/>
            <person name="Murphy C."/>
            <person name="Neiman D."/>
            <person name="Pearson M."/>
            <person name="Priest M."/>
            <person name="Roberts A."/>
            <person name="Saif S."/>
            <person name="Shea T."/>
            <person name="Sisk P."/>
            <person name="Sykes S."/>
            <person name="Wortman J."/>
            <person name="Nusbaum C."/>
            <person name="Birren B."/>
        </authorList>
    </citation>
    <scope>NUCLEOTIDE SEQUENCE [LARGE SCALE GENOMIC DNA]</scope>
    <source>
        <strain evidence="6">CBS 100218</strain>
    </source>
</reference>
<dbReference type="EC" id="3.1.1.-" evidence="3"/>
<dbReference type="AlphaFoldDB" id="R7Z0J2"/>
<dbReference type="InterPro" id="IPR002018">
    <property type="entry name" value="CarbesteraseB"/>
</dbReference>
<dbReference type="Proteomes" id="UP000016924">
    <property type="component" value="Unassembled WGS sequence"/>
</dbReference>
<dbReference type="InterPro" id="IPR019826">
    <property type="entry name" value="Carboxylesterase_B_AS"/>
</dbReference>
<dbReference type="STRING" id="1168221.R7Z0J2"/>
<proteinExistence type="inferred from homology"/>
<dbReference type="HOGENOM" id="CLU_006586_17_1_1"/>